<comment type="caution">
    <text evidence="1">The sequence shown here is derived from an EMBL/GenBank/DDBJ whole genome shotgun (WGS) entry which is preliminary data.</text>
</comment>
<dbReference type="EMBL" id="BFAZ01000009">
    <property type="protein sequence ID" value="GBF42857.1"/>
    <property type="molecule type" value="Genomic_DNA"/>
</dbReference>
<name>A0A2P2DE00_9LEPT</name>
<evidence type="ECO:0000313" key="2">
    <source>
        <dbReference type="Proteomes" id="UP000245206"/>
    </source>
</evidence>
<reference evidence="2" key="1">
    <citation type="journal article" date="2019" name="Microbiol. Immunol.">
        <title>Molecular and phenotypic characterization of Leptospira johnsonii sp. nov., Leptospira ellinghausenii sp. nov. and Leptospira ryugenii sp. nov. isolated from soil and water in Japan.</title>
        <authorList>
            <person name="Masuzawa T."/>
            <person name="Saito M."/>
            <person name="Nakao R."/>
            <person name="Nikaido Y."/>
            <person name="Matsumoto M."/>
            <person name="Ogawa M."/>
            <person name="Yokoyama M."/>
            <person name="Hidaka Y."/>
            <person name="Tomita J."/>
            <person name="Sakakibara K."/>
            <person name="Suzuki K."/>
            <person name="Yasuda S."/>
            <person name="Sato H."/>
            <person name="Yamaguchi M."/>
            <person name="Yoshida S.I."/>
            <person name="Koizumi N."/>
            <person name="Kawamura Y."/>
        </authorList>
    </citation>
    <scope>NUCLEOTIDE SEQUENCE [LARGE SCALE GENOMIC DNA]</scope>
    <source>
        <strain evidence="2">E18</strain>
    </source>
</reference>
<evidence type="ECO:0000313" key="1">
    <source>
        <dbReference type="EMBL" id="GBF42857.1"/>
    </source>
</evidence>
<sequence>MIRLMKNWTLIPVFLFSLNGCFTKEVTIPKENLRLPIDVPVYSESQEIDEYFIPVFAEIKRPEKDGKQYHAILKEKETGKILRTIAILIDDRSINLKPEEYIHYPIYYASSVSRNFRFWPYYRSSYDIRRASDNSPVYMPVYASAGIASLAAFGIAYVASTGTAFIFGLGKGTYEFTEDILEGVVVSNEEIVLAYNDYLYDENNRLKSILTYLPYRSISKSVIPLYDREGKKQIGQMYPSSKPILISQLDYAYNKLNVNPSFVTMIEYLPKKLKKTISLPIRNKLK</sequence>
<gene>
    <name evidence="1" type="ORF">LPTSP2_21490</name>
</gene>
<dbReference type="AlphaFoldDB" id="A0A2P2DE00"/>
<organism evidence="1 2">
    <name type="scientific">Leptospira ellinghausenii</name>
    <dbReference type="NCBI Taxonomy" id="1917822"/>
    <lineage>
        <taxon>Bacteria</taxon>
        <taxon>Pseudomonadati</taxon>
        <taxon>Spirochaetota</taxon>
        <taxon>Spirochaetia</taxon>
        <taxon>Leptospirales</taxon>
        <taxon>Leptospiraceae</taxon>
        <taxon>Leptospira</taxon>
    </lineage>
</organism>
<proteinExistence type="predicted"/>
<protein>
    <submittedName>
        <fullName evidence="1">Lipoprotein</fullName>
    </submittedName>
</protein>
<keyword evidence="2" id="KW-1185">Reference proteome</keyword>
<keyword evidence="1" id="KW-0449">Lipoprotein</keyword>
<dbReference type="Proteomes" id="UP000245206">
    <property type="component" value="Unassembled WGS sequence"/>
</dbReference>
<accession>A0A2P2DE00</accession>